<evidence type="ECO:0000313" key="2">
    <source>
        <dbReference type="Proteomes" id="UP001174050"/>
    </source>
</evidence>
<keyword evidence="2" id="KW-1185">Reference proteome</keyword>
<dbReference type="EMBL" id="JAUEPL010000020">
    <property type="protein sequence ID" value="MDN3295416.1"/>
    <property type="molecule type" value="Genomic_DNA"/>
</dbReference>
<accession>A0ABT7Z7F8</accession>
<dbReference type="RefSeq" id="WP_290112544.1">
    <property type="nucleotide sequence ID" value="NZ_JAUEPL010000020.1"/>
</dbReference>
<evidence type="ECO:0000313" key="1">
    <source>
        <dbReference type="EMBL" id="MDN3295416.1"/>
    </source>
</evidence>
<proteinExistence type="predicted"/>
<gene>
    <name evidence="1" type="ORF">QWM81_15410</name>
</gene>
<dbReference type="InterPro" id="IPR036390">
    <property type="entry name" value="WH_DNA-bd_sf"/>
</dbReference>
<comment type="caution">
    <text evidence="1">The sequence shown here is derived from an EMBL/GenBank/DDBJ whole genome shotgun (WGS) entry which is preliminary data.</text>
</comment>
<dbReference type="SUPFAM" id="SSF46785">
    <property type="entry name" value="Winged helix' DNA-binding domain"/>
    <property type="match status" value="1"/>
</dbReference>
<dbReference type="Proteomes" id="UP001174050">
    <property type="component" value="Unassembled WGS sequence"/>
</dbReference>
<sequence>MQRAACCVLRRPLASYRRKSVHQGVSGDGHRGLHALMGEAGVRVGLTTVYRALQDVERAGTADVVRSTGFADVEHTLELTGICAGCRSGADDGGPGAPPPF</sequence>
<evidence type="ECO:0008006" key="3">
    <source>
        <dbReference type="Google" id="ProtNLM"/>
    </source>
</evidence>
<protein>
    <recommendedName>
        <fullName evidence="3">Transcriptional repressor</fullName>
    </recommendedName>
</protein>
<name>A0ABT7Z7F8_9ACTN</name>
<dbReference type="InterPro" id="IPR043135">
    <property type="entry name" value="Fur_C"/>
</dbReference>
<dbReference type="Gene3D" id="3.30.1490.190">
    <property type="match status" value="1"/>
</dbReference>
<organism evidence="1 2">
    <name type="scientific">Streptomyces ficellus</name>
    <dbReference type="NCBI Taxonomy" id="1977088"/>
    <lineage>
        <taxon>Bacteria</taxon>
        <taxon>Bacillati</taxon>
        <taxon>Actinomycetota</taxon>
        <taxon>Actinomycetes</taxon>
        <taxon>Kitasatosporales</taxon>
        <taxon>Streptomycetaceae</taxon>
        <taxon>Streptomyces</taxon>
    </lineage>
</organism>
<reference evidence="1" key="1">
    <citation type="submission" date="2023-06" db="EMBL/GenBank/DDBJ databases">
        <title>WGS-Sequencing of Streptomyces ficellus isolate 21 collected from sand in Gara Djebilet Iron Mine in Algeria.</title>
        <authorList>
            <person name="Zegers G.P."/>
            <person name="Gomez A."/>
            <person name="Gueddou A."/>
            <person name="Zahara A.F."/>
            <person name="Worth M."/>
            <person name="Sevigny J.L."/>
            <person name="Tisa L."/>
        </authorList>
    </citation>
    <scope>NUCLEOTIDE SEQUENCE</scope>
    <source>
        <strain evidence="1">AS11</strain>
    </source>
</reference>